<proteinExistence type="predicted"/>
<dbReference type="InterPro" id="IPR039008">
    <property type="entry name" value="IF_rod_dom"/>
</dbReference>
<accession>A0A8C9YEJ7</accession>
<evidence type="ECO:0000256" key="3">
    <source>
        <dbReference type="ARBA" id="ARBA00023054"/>
    </source>
</evidence>
<dbReference type="InterPro" id="IPR002957">
    <property type="entry name" value="Keratin_I"/>
</dbReference>
<comment type="function">
    <text evidence="4">Plays a significant role in maintaining keratin filament organization in intestinal epithelia. When phosphorylated, plays a role in the secretion of mucin in the small intestine.</text>
</comment>
<dbReference type="GO" id="GO:0045109">
    <property type="term" value="P:intermediate filament organization"/>
    <property type="evidence" value="ECO:0007669"/>
    <property type="project" value="TreeGrafter"/>
</dbReference>
<evidence type="ECO:0000313" key="12">
    <source>
        <dbReference type="Proteomes" id="UP000694568"/>
    </source>
</evidence>
<organism evidence="11 12">
    <name type="scientific">Sander lucioperca</name>
    <name type="common">Pike-perch</name>
    <name type="synonym">Perca lucioperca</name>
    <dbReference type="NCBI Taxonomy" id="283035"/>
    <lineage>
        <taxon>Eukaryota</taxon>
        <taxon>Metazoa</taxon>
        <taxon>Chordata</taxon>
        <taxon>Craniata</taxon>
        <taxon>Vertebrata</taxon>
        <taxon>Euteleostomi</taxon>
        <taxon>Actinopterygii</taxon>
        <taxon>Neopterygii</taxon>
        <taxon>Teleostei</taxon>
        <taxon>Neoteleostei</taxon>
        <taxon>Acanthomorphata</taxon>
        <taxon>Eupercaria</taxon>
        <taxon>Perciformes</taxon>
        <taxon>Percoidei</taxon>
        <taxon>Percidae</taxon>
        <taxon>Luciopercinae</taxon>
        <taxon>Sander</taxon>
    </lineage>
</organism>
<evidence type="ECO:0000256" key="5">
    <source>
        <dbReference type="ARBA" id="ARBA00038712"/>
    </source>
</evidence>
<dbReference type="GO" id="GO:0005882">
    <property type="term" value="C:intermediate filament"/>
    <property type="evidence" value="ECO:0007669"/>
    <property type="project" value="UniProtKB-KW"/>
</dbReference>
<dbReference type="GO" id="GO:0005198">
    <property type="term" value="F:structural molecule activity"/>
    <property type="evidence" value="ECO:0007669"/>
    <property type="project" value="InterPro"/>
</dbReference>
<evidence type="ECO:0000256" key="2">
    <source>
        <dbReference type="ARBA" id="ARBA00022754"/>
    </source>
</evidence>
<keyword evidence="2" id="KW-0403">Intermediate filament</keyword>
<comment type="subunit">
    <text evidence="5">Heterotetramer of two type I and two type II keratins. Associates with KRT8.</text>
</comment>
<dbReference type="Pfam" id="PF00038">
    <property type="entry name" value="Filament"/>
    <property type="match status" value="1"/>
</dbReference>
<evidence type="ECO:0000256" key="4">
    <source>
        <dbReference type="ARBA" id="ARBA00037685"/>
    </source>
</evidence>
<evidence type="ECO:0000313" key="11">
    <source>
        <dbReference type="Ensembl" id="ENSSLUP00000021550.1"/>
    </source>
</evidence>
<reference evidence="11" key="2">
    <citation type="submission" date="2025-09" db="UniProtKB">
        <authorList>
            <consortium name="Ensembl"/>
        </authorList>
    </citation>
    <scope>IDENTIFICATION</scope>
</reference>
<feature type="coiled-coil region" evidence="9">
    <location>
        <begin position="79"/>
        <end position="191"/>
    </location>
</feature>
<evidence type="ECO:0000256" key="6">
    <source>
        <dbReference type="ARBA" id="ARBA00040318"/>
    </source>
</evidence>
<dbReference type="Proteomes" id="UP000694568">
    <property type="component" value="Unplaced"/>
</dbReference>
<dbReference type="GO" id="GO:0030855">
    <property type="term" value="P:epithelial cell differentiation"/>
    <property type="evidence" value="ECO:0007669"/>
    <property type="project" value="TreeGrafter"/>
</dbReference>
<keyword evidence="12" id="KW-1185">Reference proteome</keyword>
<dbReference type="GeneTree" id="ENSGT00950000182969"/>
<dbReference type="PROSITE" id="PS51842">
    <property type="entry name" value="IF_ROD_2"/>
    <property type="match status" value="1"/>
</dbReference>
<dbReference type="Ensembl" id="ENSSLUT00000022268.1">
    <property type="protein sequence ID" value="ENSSLUP00000021550.1"/>
    <property type="gene ID" value="ENSSLUG00000009950.1"/>
</dbReference>
<dbReference type="PANTHER" id="PTHR23239:SF167">
    <property type="entry name" value="KERATIN, TYPE I CYTOSKELETAL 20"/>
    <property type="match status" value="1"/>
</dbReference>
<evidence type="ECO:0000256" key="8">
    <source>
        <dbReference type="ARBA" id="ARBA00042487"/>
    </source>
</evidence>
<dbReference type="Gene3D" id="1.10.287.1490">
    <property type="match status" value="1"/>
</dbReference>
<keyword evidence="3 9" id="KW-0175">Coiled coil</keyword>
<evidence type="ECO:0000259" key="10">
    <source>
        <dbReference type="PROSITE" id="PS51842"/>
    </source>
</evidence>
<dbReference type="SUPFAM" id="SSF64593">
    <property type="entry name" value="Intermediate filament protein, coiled coil region"/>
    <property type="match status" value="1"/>
</dbReference>
<dbReference type="AlphaFoldDB" id="A0A8C9YEJ7"/>
<keyword evidence="1" id="KW-0416">Keratin</keyword>
<feature type="domain" description="IF rod" evidence="10">
    <location>
        <begin position="82"/>
        <end position="263"/>
    </location>
</feature>
<evidence type="ECO:0000256" key="7">
    <source>
        <dbReference type="ARBA" id="ARBA00041717"/>
    </source>
</evidence>
<reference evidence="11" key="1">
    <citation type="submission" date="2025-08" db="UniProtKB">
        <authorList>
            <consortium name="Ensembl"/>
        </authorList>
    </citation>
    <scope>IDENTIFICATION</scope>
</reference>
<protein>
    <recommendedName>
        <fullName evidence="6">Keratin, type I cytoskeletal 20</fullName>
    </recommendedName>
    <alternativeName>
        <fullName evidence="7">Cytokeratin-20</fullName>
    </alternativeName>
    <alternativeName>
        <fullName evidence="8">Keratin-20</fullName>
    </alternativeName>
</protein>
<evidence type="ECO:0000256" key="9">
    <source>
        <dbReference type="SAM" id="Coils"/>
    </source>
</evidence>
<dbReference type="PANTHER" id="PTHR23239">
    <property type="entry name" value="INTERMEDIATE FILAMENT"/>
    <property type="match status" value="1"/>
</dbReference>
<evidence type="ECO:0000256" key="1">
    <source>
        <dbReference type="ARBA" id="ARBA00022744"/>
    </source>
</evidence>
<gene>
    <name evidence="11" type="primary">LOC116042621</name>
</gene>
<sequence length="263" mass="29307">IYKRKIVSYSAHSISSGSAISLSKGVQLVGGGKTLISTGALQRRAPSVYGGAGGYGTRISQSAFSSSGSLTPYGETAVINNEKVTMQNLNDRLSSYLDKVRSLESANRKLELQIREFYEKKAPSVSSDFTNYFATITELRAQIDNAQLAVELLNTQITTCTTEVKTFYTQLSELKRTLQTLEISRQSILTEVGHKWTDRMQEHTFTVQCYLIVLIIQYKVDSHSVVVYIHKPHIERRVKTIVEEIVDGKVVSSSVDTQVEDIQ</sequence>
<name>A0A8C9YEJ7_SANLU</name>